<keyword evidence="2" id="KW-1185">Reference proteome</keyword>
<gene>
    <name evidence="1" type="ORF">BSAL_37265</name>
</gene>
<dbReference type="Proteomes" id="UP000051952">
    <property type="component" value="Unassembled WGS sequence"/>
</dbReference>
<dbReference type="VEuPathDB" id="TriTrypDB:BSAL_37265"/>
<dbReference type="EMBL" id="CYKH01002042">
    <property type="protein sequence ID" value="CUG92431.1"/>
    <property type="molecule type" value="Genomic_DNA"/>
</dbReference>
<proteinExistence type="predicted"/>
<organism evidence="1 2">
    <name type="scientific">Bodo saltans</name>
    <name type="common">Flagellated protozoan</name>
    <dbReference type="NCBI Taxonomy" id="75058"/>
    <lineage>
        <taxon>Eukaryota</taxon>
        <taxon>Discoba</taxon>
        <taxon>Euglenozoa</taxon>
        <taxon>Kinetoplastea</taxon>
        <taxon>Metakinetoplastina</taxon>
        <taxon>Eubodonida</taxon>
        <taxon>Bodonidae</taxon>
        <taxon>Bodo</taxon>
    </lineage>
</organism>
<sequence length="390" mass="43429">MLKTTLAAYVEVLIQDTSLPRFLAADDERMMVQRDVCMRLMRRRKVDDDAFVLAADLTHATVGSTFSTTHLLSQGGGYSMRVGEAAFAVTRNVLSGQTVHFAVPNEIEFRQGQLGTQVAFDLAASWQLERLRVGPAVVTGYLKGMAGHLLWLWSRSKQDLFQMTITANKTYALAARALSSAMKLEDDLHMIIRTLNFNVDQQQEDYPSYPLVLGRCASYELIPLETAVSVTSTDDSGQKQKRKGTIGRLDLKLKESLDACRAAASSGAPLQMCQPQTTLMYHMRNPHGEEPKAQLYRNVVPMLAQKGHCIAGGRVPLRHRRTYGSFSDYGVYPKGFDGYDMFSLMEGVVEGDSQSTRLLAPSIHNPKDLHDEDKVRVMPTLVPVRLKKAK</sequence>
<accession>A0A0S4JV22</accession>
<evidence type="ECO:0000313" key="1">
    <source>
        <dbReference type="EMBL" id="CUG92431.1"/>
    </source>
</evidence>
<dbReference type="AlphaFoldDB" id="A0A0S4JV22"/>
<name>A0A0S4JV22_BODSA</name>
<reference evidence="2" key="1">
    <citation type="submission" date="2015-09" db="EMBL/GenBank/DDBJ databases">
        <authorList>
            <consortium name="Pathogen Informatics"/>
        </authorList>
    </citation>
    <scope>NUCLEOTIDE SEQUENCE [LARGE SCALE GENOMIC DNA]</scope>
    <source>
        <strain evidence="2">Lake Konstanz</strain>
    </source>
</reference>
<protein>
    <submittedName>
        <fullName evidence="1">Uncharacterized protein</fullName>
    </submittedName>
</protein>
<evidence type="ECO:0000313" key="2">
    <source>
        <dbReference type="Proteomes" id="UP000051952"/>
    </source>
</evidence>